<dbReference type="SUPFAM" id="SSF160930">
    <property type="entry name" value="FlhC-like"/>
    <property type="match status" value="1"/>
</dbReference>
<evidence type="ECO:0000313" key="9">
    <source>
        <dbReference type="EMBL" id="MDX8128479.1"/>
    </source>
</evidence>
<keyword evidence="7" id="KW-0010">Activator</keyword>
<dbReference type="InterPro" id="IPR007944">
    <property type="entry name" value="FlhC"/>
</dbReference>
<keyword evidence="2" id="KW-0479">Metal-binding</keyword>
<protein>
    <submittedName>
        <fullName evidence="9">FlhC family transcriptional regulator</fullName>
    </submittedName>
</protein>
<comment type="caution">
    <text evidence="9">The sequence shown here is derived from an EMBL/GenBank/DDBJ whole genome shotgun (WGS) entry which is preliminary data.</text>
</comment>
<sequence>MIRLSFDSAANFGNDLITAEQLIRLGARPPIVSTLCNLSRKLAIRIYKNIHQHAPKQGMLPYDTSWIVRSTANNIHASIFLGIRHDLLLLSSPADLSTCTFITAYQLYGRVIAKTPPAHNKTYQDGSQSIPLDINRAWFLSRQLDTSDIQFKTCYRCQARYLGIKNLPTPFYQCPICDVWTDRSGRRRWITVKSQMTNLKTNKTFG</sequence>
<keyword evidence="3" id="KW-1005">Bacterial flagellum biogenesis</keyword>
<keyword evidence="8" id="KW-0804">Transcription</keyword>
<keyword evidence="4" id="KW-0862">Zinc</keyword>
<organism evidence="9 10">
    <name type="scientific">Methylomonas defluvii</name>
    <dbReference type="NCBI Taxonomy" id="3045149"/>
    <lineage>
        <taxon>Bacteria</taxon>
        <taxon>Pseudomonadati</taxon>
        <taxon>Pseudomonadota</taxon>
        <taxon>Gammaproteobacteria</taxon>
        <taxon>Methylococcales</taxon>
        <taxon>Methylococcaceae</taxon>
        <taxon>Methylomonas</taxon>
    </lineage>
</organism>
<evidence type="ECO:0000256" key="3">
    <source>
        <dbReference type="ARBA" id="ARBA00022795"/>
    </source>
</evidence>
<evidence type="ECO:0000256" key="5">
    <source>
        <dbReference type="ARBA" id="ARBA00023015"/>
    </source>
</evidence>
<evidence type="ECO:0000313" key="10">
    <source>
        <dbReference type="Proteomes" id="UP001284537"/>
    </source>
</evidence>
<gene>
    <name evidence="9" type="ORF">QLH52_14390</name>
</gene>
<name>A0ABU4UG73_9GAMM</name>
<evidence type="ECO:0000256" key="4">
    <source>
        <dbReference type="ARBA" id="ARBA00022833"/>
    </source>
</evidence>
<dbReference type="RefSeq" id="WP_319962024.1">
    <property type="nucleotide sequence ID" value="NZ_JAXARY010000013.1"/>
</dbReference>
<dbReference type="Proteomes" id="UP001284537">
    <property type="component" value="Unassembled WGS sequence"/>
</dbReference>
<dbReference type="Pfam" id="PF05280">
    <property type="entry name" value="FlhC"/>
    <property type="match status" value="1"/>
</dbReference>
<keyword evidence="5" id="KW-0805">Transcription regulation</keyword>
<proteinExistence type="predicted"/>
<accession>A0ABU4UG73</accession>
<evidence type="ECO:0000256" key="6">
    <source>
        <dbReference type="ARBA" id="ARBA00023125"/>
    </source>
</evidence>
<reference evidence="9 10" key="1">
    <citation type="submission" date="2023-11" db="EMBL/GenBank/DDBJ databases">
        <authorList>
            <person name="Ouyang M.-Y."/>
        </authorList>
    </citation>
    <scope>NUCLEOTIDE SEQUENCE [LARGE SCALE GENOMIC DNA]</scope>
    <source>
        <strain evidence="9 10">OY6</strain>
    </source>
</reference>
<keyword evidence="10" id="KW-1185">Reference proteome</keyword>
<keyword evidence="1" id="KW-0963">Cytoplasm</keyword>
<keyword evidence="6" id="KW-0238">DNA-binding</keyword>
<dbReference type="EMBL" id="JAXARY010000013">
    <property type="protein sequence ID" value="MDX8128479.1"/>
    <property type="molecule type" value="Genomic_DNA"/>
</dbReference>
<evidence type="ECO:0000256" key="2">
    <source>
        <dbReference type="ARBA" id="ARBA00022723"/>
    </source>
</evidence>
<evidence type="ECO:0000256" key="7">
    <source>
        <dbReference type="ARBA" id="ARBA00023159"/>
    </source>
</evidence>
<evidence type="ECO:0000256" key="1">
    <source>
        <dbReference type="ARBA" id="ARBA00022490"/>
    </source>
</evidence>
<evidence type="ECO:0000256" key="8">
    <source>
        <dbReference type="ARBA" id="ARBA00023163"/>
    </source>
</evidence>